<dbReference type="EMBL" id="MU006221">
    <property type="protein sequence ID" value="KAF2829549.1"/>
    <property type="molecule type" value="Genomic_DNA"/>
</dbReference>
<feature type="chain" id="PRO_5025350053" evidence="1">
    <location>
        <begin position="19"/>
        <end position="61"/>
    </location>
</feature>
<keyword evidence="1" id="KW-0732">Signal</keyword>
<evidence type="ECO:0000313" key="3">
    <source>
        <dbReference type="Proteomes" id="UP000799424"/>
    </source>
</evidence>
<name>A0A6A7AA14_9PLEO</name>
<evidence type="ECO:0000256" key="1">
    <source>
        <dbReference type="SAM" id="SignalP"/>
    </source>
</evidence>
<gene>
    <name evidence="2" type="ORF">CC86DRAFT_404184</name>
</gene>
<dbReference type="AlphaFoldDB" id="A0A6A7AA14"/>
<protein>
    <submittedName>
        <fullName evidence="2">Uncharacterized protein</fullName>
    </submittedName>
</protein>
<sequence length="61" mass="6844">MRFSQAALVAILAATVASKPIMARDDVKAMEEYKQCCDYRDKHDSKRVCVPPQKKDDSKVG</sequence>
<evidence type="ECO:0000313" key="2">
    <source>
        <dbReference type="EMBL" id="KAF2829549.1"/>
    </source>
</evidence>
<reference evidence="2" key="1">
    <citation type="journal article" date="2020" name="Stud. Mycol.">
        <title>101 Dothideomycetes genomes: a test case for predicting lifestyles and emergence of pathogens.</title>
        <authorList>
            <person name="Haridas S."/>
            <person name="Albert R."/>
            <person name="Binder M."/>
            <person name="Bloem J."/>
            <person name="Labutti K."/>
            <person name="Salamov A."/>
            <person name="Andreopoulos B."/>
            <person name="Baker S."/>
            <person name="Barry K."/>
            <person name="Bills G."/>
            <person name="Bluhm B."/>
            <person name="Cannon C."/>
            <person name="Castanera R."/>
            <person name="Culley D."/>
            <person name="Daum C."/>
            <person name="Ezra D."/>
            <person name="Gonzalez J."/>
            <person name="Henrissat B."/>
            <person name="Kuo A."/>
            <person name="Liang C."/>
            <person name="Lipzen A."/>
            <person name="Lutzoni F."/>
            <person name="Magnuson J."/>
            <person name="Mondo S."/>
            <person name="Nolan M."/>
            <person name="Ohm R."/>
            <person name="Pangilinan J."/>
            <person name="Park H.-J."/>
            <person name="Ramirez L."/>
            <person name="Alfaro M."/>
            <person name="Sun H."/>
            <person name="Tritt A."/>
            <person name="Yoshinaga Y."/>
            <person name="Zwiers L.-H."/>
            <person name="Turgeon B."/>
            <person name="Goodwin S."/>
            <person name="Spatafora J."/>
            <person name="Crous P."/>
            <person name="Grigoriev I."/>
        </authorList>
    </citation>
    <scope>NUCLEOTIDE SEQUENCE</scope>
    <source>
        <strain evidence="2">CBS 113818</strain>
    </source>
</reference>
<organism evidence="2 3">
    <name type="scientific">Ophiobolus disseminans</name>
    <dbReference type="NCBI Taxonomy" id="1469910"/>
    <lineage>
        <taxon>Eukaryota</taxon>
        <taxon>Fungi</taxon>
        <taxon>Dikarya</taxon>
        <taxon>Ascomycota</taxon>
        <taxon>Pezizomycotina</taxon>
        <taxon>Dothideomycetes</taxon>
        <taxon>Pleosporomycetidae</taxon>
        <taxon>Pleosporales</taxon>
        <taxon>Pleosporineae</taxon>
        <taxon>Phaeosphaeriaceae</taxon>
        <taxon>Ophiobolus</taxon>
    </lineage>
</organism>
<feature type="signal peptide" evidence="1">
    <location>
        <begin position="1"/>
        <end position="18"/>
    </location>
</feature>
<dbReference type="Proteomes" id="UP000799424">
    <property type="component" value="Unassembled WGS sequence"/>
</dbReference>
<proteinExistence type="predicted"/>
<keyword evidence="3" id="KW-1185">Reference proteome</keyword>
<accession>A0A6A7AA14</accession>
<dbReference type="OrthoDB" id="3695738at2759"/>